<dbReference type="RefSeq" id="WP_013805177.1">
    <property type="nucleotide sequence ID" value="NZ_BDDI01000023.1"/>
</dbReference>
<gene>
    <name evidence="2" type="ORF">FHU29_002183</name>
</gene>
<protein>
    <submittedName>
        <fullName evidence="2">Uncharacterized protein</fullName>
    </submittedName>
</protein>
<name>A0A839RNL1_9ACTN</name>
<dbReference type="EMBL" id="JACHWS010000002">
    <property type="protein sequence ID" value="MBB3037734.1"/>
    <property type="molecule type" value="Genomic_DNA"/>
</dbReference>
<dbReference type="OrthoDB" id="3578910at2"/>
<organism evidence="2 3">
    <name type="scientific">Hoyosella altamirensis</name>
    <dbReference type="NCBI Taxonomy" id="616997"/>
    <lineage>
        <taxon>Bacteria</taxon>
        <taxon>Bacillati</taxon>
        <taxon>Actinomycetota</taxon>
        <taxon>Actinomycetes</taxon>
        <taxon>Mycobacteriales</taxon>
        <taxon>Hoyosellaceae</taxon>
        <taxon>Hoyosella</taxon>
    </lineage>
</organism>
<evidence type="ECO:0000256" key="1">
    <source>
        <dbReference type="SAM" id="MobiDB-lite"/>
    </source>
</evidence>
<comment type="caution">
    <text evidence="2">The sequence shown here is derived from an EMBL/GenBank/DDBJ whole genome shotgun (WGS) entry which is preliminary data.</text>
</comment>
<sequence length="71" mass="7971">MIYILALIGLITLAILMWRAFGPSLLGRTDNVPRSMGPDDDPDFLWRLGRDVRRDKSGPHSDGNESPNPEH</sequence>
<evidence type="ECO:0000313" key="2">
    <source>
        <dbReference type="EMBL" id="MBB3037734.1"/>
    </source>
</evidence>
<feature type="region of interest" description="Disordered" evidence="1">
    <location>
        <begin position="27"/>
        <end position="48"/>
    </location>
</feature>
<dbReference type="AlphaFoldDB" id="A0A839RNL1"/>
<accession>A0A839RNL1</accession>
<proteinExistence type="predicted"/>
<keyword evidence="3" id="KW-1185">Reference proteome</keyword>
<evidence type="ECO:0000313" key="3">
    <source>
        <dbReference type="Proteomes" id="UP000567922"/>
    </source>
</evidence>
<reference evidence="2 3" key="1">
    <citation type="submission" date="2020-08" db="EMBL/GenBank/DDBJ databases">
        <title>Sequencing the genomes of 1000 actinobacteria strains.</title>
        <authorList>
            <person name="Klenk H.-P."/>
        </authorList>
    </citation>
    <scope>NUCLEOTIDE SEQUENCE [LARGE SCALE GENOMIC DNA]</scope>
    <source>
        <strain evidence="2 3">DSM 45258</strain>
    </source>
</reference>
<dbReference type="Proteomes" id="UP000567922">
    <property type="component" value="Unassembled WGS sequence"/>
</dbReference>